<reference evidence="8 9" key="1">
    <citation type="submission" date="2022-06" db="EMBL/GenBank/DDBJ databases">
        <title>Acetobacer genomes from food samples.</title>
        <authorList>
            <person name="Sombolestani A."/>
        </authorList>
    </citation>
    <scope>NUCLEOTIDE SEQUENCE [LARGE SCALE GENOMIC DNA]</scope>
    <source>
        <strain evidence="8 9">R-83285</strain>
    </source>
</reference>
<dbReference type="InterPro" id="IPR036425">
    <property type="entry name" value="MoaB/Mog-like_dom_sf"/>
</dbReference>
<comment type="caution">
    <text evidence="8">The sequence shown here is derived from an EMBL/GenBank/DDBJ whole genome shotgun (WGS) entry which is preliminary data.</text>
</comment>
<dbReference type="InterPro" id="IPR005111">
    <property type="entry name" value="MoeA_C_domain_IV"/>
</dbReference>
<dbReference type="RefSeq" id="WP_253544253.1">
    <property type="nucleotide sequence ID" value="NZ_JAMYZY010000039.1"/>
</dbReference>
<dbReference type="InterPro" id="IPR001453">
    <property type="entry name" value="MoaB/Mog_dom"/>
</dbReference>
<dbReference type="Gene3D" id="3.90.105.10">
    <property type="entry name" value="Molybdopterin biosynthesis moea protein, domain 2"/>
    <property type="match status" value="1"/>
</dbReference>
<comment type="cofactor">
    <cofactor evidence="6">
        <name>Mg(2+)</name>
        <dbReference type="ChEBI" id="CHEBI:18420"/>
    </cofactor>
</comment>
<dbReference type="Gene3D" id="3.40.980.10">
    <property type="entry name" value="MoaB/Mog-like domain"/>
    <property type="match status" value="1"/>
</dbReference>
<evidence type="ECO:0000313" key="9">
    <source>
        <dbReference type="Proteomes" id="UP001523528"/>
    </source>
</evidence>
<dbReference type="Gene3D" id="2.40.340.10">
    <property type="entry name" value="MoeA, C-terminal, domain IV"/>
    <property type="match status" value="1"/>
</dbReference>
<evidence type="ECO:0000256" key="5">
    <source>
        <dbReference type="ARBA" id="ARBA00047317"/>
    </source>
</evidence>
<proteinExistence type="inferred from homology"/>
<evidence type="ECO:0000256" key="6">
    <source>
        <dbReference type="RuleBase" id="RU365090"/>
    </source>
</evidence>
<dbReference type="EC" id="2.10.1.1" evidence="6"/>
<dbReference type="SUPFAM" id="SSF63867">
    <property type="entry name" value="MoeA C-terminal domain-like"/>
    <property type="match status" value="1"/>
</dbReference>
<dbReference type="CDD" id="cd00887">
    <property type="entry name" value="MoeA"/>
    <property type="match status" value="1"/>
</dbReference>
<evidence type="ECO:0000256" key="4">
    <source>
        <dbReference type="ARBA" id="ARBA00023150"/>
    </source>
</evidence>
<organism evidence="8 9">
    <name type="scientific">Acetobacter lambici</name>
    <dbReference type="NCBI Taxonomy" id="1332824"/>
    <lineage>
        <taxon>Bacteria</taxon>
        <taxon>Pseudomonadati</taxon>
        <taxon>Pseudomonadota</taxon>
        <taxon>Alphaproteobacteria</taxon>
        <taxon>Acetobacterales</taxon>
        <taxon>Acetobacteraceae</taxon>
        <taxon>Acetobacter</taxon>
    </lineage>
</organism>
<evidence type="ECO:0000256" key="1">
    <source>
        <dbReference type="ARBA" id="ARBA00002901"/>
    </source>
</evidence>
<dbReference type="Proteomes" id="UP001523528">
    <property type="component" value="Unassembled WGS sequence"/>
</dbReference>
<dbReference type="Gene3D" id="2.170.190.11">
    <property type="entry name" value="Molybdopterin biosynthesis moea protein, domain 3"/>
    <property type="match status" value="1"/>
</dbReference>
<dbReference type="InterPro" id="IPR038987">
    <property type="entry name" value="MoeA-like"/>
</dbReference>
<sequence length="420" mass="44875">MHLPRPSAVIGHTPAPSMVEYEQAQSILSALIKTLPVPEVEYIPVSQADGRILARDLYALSPRPEADISAMDGYAFCCADIPDTSVHTTAIPLRDYVVAGDQPEPHQKGTAATILTGARLPAGANCVIARERVQISNGMLQLTPSDIAVGKNIRLTGEEFSAGALLYAARQKLDWRHIALLVSQNVKQVAVYKPCRVGVVASGAEFAPNAPDCRAEINTPILQAMLQSRGVHVLSRVVGSDSQQELLEAITELAAHSDILITTGGISVGQTDNVLPVMERLGASCVFRRVKIRPGKPFTLMLLGQKPVFCLPGNPGATAICAQFFVLPFLRLFMGFKPELSASALIGGRSNFAFTPAPDATCFVPVTYAQSGKEGVFSLVPSQGASDILCFSRADGILRIPAGHNLQVGDWCYANPFHPV</sequence>
<keyword evidence="4 6" id="KW-0501">Molybdenum cofactor biosynthesis</keyword>
<comment type="function">
    <text evidence="1 6">Catalyzes the insertion of molybdate into adenylated molybdopterin with the concomitant release of AMP.</text>
</comment>
<accession>A0ABT1F2X2</accession>
<name>A0ABT1F2X2_9PROT</name>
<dbReference type="InterPro" id="IPR036135">
    <property type="entry name" value="MoeA_linker/N_sf"/>
</dbReference>
<gene>
    <name evidence="8" type="ORF">NKW50_13205</name>
</gene>
<dbReference type="InterPro" id="IPR005110">
    <property type="entry name" value="MoeA_linker/N"/>
</dbReference>
<dbReference type="Pfam" id="PF03453">
    <property type="entry name" value="MoeA_N"/>
    <property type="match status" value="1"/>
</dbReference>
<protein>
    <recommendedName>
        <fullName evidence="6">Molybdopterin molybdenumtransferase</fullName>
        <ecNumber evidence="6">2.10.1.1</ecNumber>
    </recommendedName>
</protein>
<keyword evidence="6" id="KW-0479">Metal-binding</keyword>
<keyword evidence="9" id="KW-1185">Reference proteome</keyword>
<dbReference type="InterPro" id="IPR036688">
    <property type="entry name" value="MoeA_C_domain_IV_sf"/>
</dbReference>
<evidence type="ECO:0000256" key="2">
    <source>
        <dbReference type="ARBA" id="ARBA00005046"/>
    </source>
</evidence>
<comment type="pathway">
    <text evidence="2 6">Cofactor biosynthesis; molybdopterin biosynthesis.</text>
</comment>
<dbReference type="PANTHER" id="PTHR10192">
    <property type="entry name" value="MOLYBDOPTERIN BIOSYNTHESIS PROTEIN"/>
    <property type="match status" value="1"/>
</dbReference>
<dbReference type="SUPFAM" id="SSF63882">
    <property type="entry name" value="MoeA N-terminal region -like"/>
    <property type="match status" value="1"/>
</dbReference>
<feature type="domain" description="MoaB/Mog" evidence="7">
    <location>
        <begin position="198"/>
        <end position="332"/>
    </location>
</feature>
<dbReference type="EMBL" id="JAMYZZ010000037">
    <property type="protein sequence ID" value="MCP1259549.1"/>
    <property type="molecule type" value="Genomic_DNA"/>
</dbReference>
<evidence type="ECO:0000313" key="8">
    <source>
        <dbReference type="EMBL" id="MCP1259549.1"/>
    </source>
</evidence>
<keyword evidence="6" id="KW-0460">Magnesium</keyword>
<dbReference type="SMART" id="SM00852">
    <property type="entry name" value="MoCF_biosynth"/>
    <property type="match status" value="1"/>
</dbReference>
<evidence type="ECO:0000259" key="7">
    <source>
        <dbReference type="SMART" id="SM00852"/>
    </source>
</evidence>
<dbReference type="Pfam" id="PF00994">
    <property type="entry name" value="MoCF_biosynth"/>
    <property type="match status" value="1"/>
</dbReference>
<comment type="catalytic activity">
    <reaction evidence="5">
        <text>adenylyl-molybdopterin + molybdate = Mo-molybdopterin + AMP + H(+)</text>
        <dbReference type="Rhea" id="RHEA:35047"/>
        <dbReference type="ChEBI" id="CHEBI:15378"/>
        <dbReference type="ChEBI" id="CHEBI:36264"/>
        <dbReference type="ChEBI" id="CHEBI:62727"/>
        <dbReference type="ChEBI" id="CHEBI:71302"/>
        <dbReference type="ChEBI" id="CHEBI:456215"/>
        <dbReference type="EC" id="2.10.1.1"/>
    </reaction>
</comment>
<keyword evidence="6" id="KW-0808">Transferase</keyword>
<evidence type="ECO:0000256" key="3">
    <source>
        <dbReference type="ARBA" id="ARBA00010763"/>
    </source>
</evidence>
<comment type="similarity">
    <text evidence="3 6">Belongs to the MoeA family.</text>
</comment>
<dbReference type="PANTHER" id="PTHR10192:SF5">
    <property type="entry name" value="GEPHYRIN"/>
    <property type="match status" value="1"/>
</dbReference>
<dbReference type="SUPFAM" id="SSF53218">
    <property type="entry name" value="Molybdenum cofactor biosynthesis proteins"/>
    <property type="match status" value="1"/>
</dbReference>
<keyword evidence="6" id="KW-0500">Molybdenum</keyword>
<dbReference type="Pfam" id="PF03454">
    <property type="entry name" value="MoeA_C"/>
    <property type="match status" value="1"/>
</dbReference>